<gene>
    <name evidence="3" type="ORF">AC230_25540</name>
</gene>
<evidence type="ECO:0000259" key="2">
    <source>
        <dbReference type="Pfam" id="PF25232"/>
    </source>
</evidence>
<keyword evidence="4" id="KW-1185">Reference proteome</keyword>
<evidence type="ECO:0000313" key="3">
    <source>
        <dbReference type="EMBL" id="KNB50073.1"/>
    </source>
</evidence>
<accession>A0A0K9XA35</accession>
<protein>
    <recommendedName>
        <fullName evidence="2">DUF7848 domain-containing protein</fullName>
    </recommendedName>
</protein>
<reference evidence="4" key="1">
    <citation type="submission" date="2015-07" db="EMBL/GenBank/DDBJ databases">
        <title>Draft genome sequence of Streptomyces sp. CMAA 1322, a bacterium isolated from Caatinga biome, from dry forest semiarid of Brazil.</title>
        <authorList>
            <person name="Santos S.N."/>
            <person name="Gacesa R."/>
            <person name="Taketani R.G."/>
            <person name="Long P.F."/>
            <person name="Melo I.S."/>
        </authorList>
    </citation>
    <scope>NUCLEOTIDE SEQUENCE [LARGE SCALE GENOMIC DNA]</scope>
    <source>
        <strain evidence="4">CMAA 1322</strain>
    </source>
</reference>
<evidence type="ECO:0000313" key="4">
    <source>
        <dbReference type="Proteomes" id="UP000037288"/>
    </source>
</evidence>
<dbReference type="Proteomes" id="UP000037288">
    <property type="component" value="Unassembled WGS sequence"/>
</dbReference>
<feature type="domain" description="DUF7848" evidence="2">
    <location>
        <begin position="3"/>
        <end position="72"/>
    </location>
</feature>
<feature type="compositionally biased region" description="Basic and acidic residues" evidence="1">
    <location>
        <begin position="102"/>
        <end position="112"/>
    </location>
</feature>
<proteinExistence type="predicted"/>
<name>A0A0K9XA35_9ACTN</name>
<comment type="caution">
    <text evidence="3">The sequence shown here is derived from an EMBL/GenBank/DDBJ whole genome shotgun (WGS) entry which is preliminary data.</text>
</comment>
<organism evidence="3 4">
    <name type="scientific">Streptomyces caatingaensis</name>
    <dbReference type="NCBI Taxonomy" id="1678637"/>
    <lineage>
        <taxon>Bacteria</taxon>
        <taxon>Bacillati</taxon>
        <taxon>Actinomycetota</taxon>
        <taxon>Actinomycetes</taxon>
        <taxon>Kitasatosporales</taxon>
        <taxon>Streptomycetaceae</taxon>
        <taxon>Streptomyces</taxon>
    </lineage>
</organism>
<dbReference type="RefSeq" id="WP_049718618.1">
    <property type="nucleotide sequence ID" value="NZ_LFXA01000017.1"/>
</dbReference>
<feature type="region of interest" description="Disordered" evidence="1">
    <location>
        <begin position="92"/>
        <end position="112"/>
    </location>
</feature>
<dbReference type="AlphaFoldDB" id="A0A0K9XA35"/>
<sequence length="112" mass="12435">MAMTVRRWYRHAEWTTMQDPNTAEVFSLECSEQGCGAEFSVKDGQSEVESWKYQHTISTGHRRFWETYGRSVLVGPPPGAIVAGEIVGHERAVDSSGSRGRPVLERVHGATG</sequence>
<dbReference type="InterPro" id="IPR057170">
    <property type="entry name" value="DUF7848"/>
</dbReference>
<dbReference type="EMBL" id="LFXA01000017">
    <property type="protein sequence ID" value="KNB50073.1"/>
    <property type="molecule type" value="Genomic_DNA"/>
</dbReference>
<evidence type="ECO:0000256" key="1">
    <source>
        <dbReference type="SAM" id="MobiDB-lite"/>
    </source>
</evidence>
<dbReference type="PATRIC" id="fig|1678637.3.peg.5456"/>
<dbReference type="OrthoDB" id="4254348at2"/>
<dbReference type="Pfam" id="PF25232">
    <property type="entry name" value="DUF7848"/>
    <property type="match status" value="1"/>
</dbReference>